<dbReference type="Pfam" id="PF03060">
    <property type="entry name" value="NMO"/>
    <property type="match status" value="1"/>
</dbReference>
<dbReference type="CDD" id="cd04730">
    <property type="entry name" value="NPD_like"/>
    <property type="match status" value="1"/>
</dbReference>
<organism evidence="4 5">
    <name type="scientific">Candidatus Aquicultor primus</name>
    <dbReference type="NCBI Taxonomy" id="1797195"/>
    <lineage>
        <taxon>Bacteria</taxon>
        <taxon>Bacillati</taxon>
        <taxon>Actinomycetota</taxon>
        <taxon>Candidatus Aquicultoria</taxon>
        <taxon>Candidatus Aquicultorales</taxon>
        <taxon>Candidatus Aquicultoraceae</taxon>
        <taxon>Candidatus Aquicultor</taxon>
    </lineage>
</organism>
<proteinExistence type="predicted"/>
<dbReference type="GO" id="GO:0018580">
    <property type="term" value="F:nitronate monooxygenase activity"/>
    <property type="evidence" value="ECO:0007669"/>
    <property type="project" value="InterPro"/>
</dbReference>
<gene>
    <name evidence="4" type="ORF">A2074_03705</name>
</gene>
<protein>
    <submittedName>
        <fullName evidence="4">2-nitropropane dioxygenase</fullName>
    </submittedName>
</protein>
<evidence type="ECO:0000256" key="2">
    <source>
        <dbReference type="ARBA" id="ARBA00022643"/>
    </source>
</evidence>
<dbReference type="PANTHER" id="PTHR32332">
    <property type="entry name" value="2-NITROPROPANE DIOXYGENASE"/>
    <property type="match status" value="1"/>
</dbReference>
<accession>A0A1F2UN69</accession>
<dbReference type="InterPro" id="IPR013785">
    <property type="entry name" value="Aldolase_TIM"/>
</dbReference>
<reference evidence="4 5" key="1">
    <citation type="journal article" date="2016" name="Nat. Commun.">
        <title>Thousands of microbial genomes shed light on interconnected biogeochemical processes in an aquifer system.</title>
        <authorList>
            <person name="Anantharaman K."/>
            <person name="Brown C.T."/>
            <person name="Hug L.A."/>
            <person name="Sharon I."/>
            <person name="Castelle C.J."/>
            <person name="Probst A.J."/>
            <person name="Thomas B.C."/>
            <person name="Singh A."/>
            <person name="Wilkins M.J."/>
            <person name="Karaoz U."/>
            <person name="Brodie E.L."/>
            <person name="Williams K.H."/>
            <person name="Hubbard S.S."/>
            <person name="Banfield J.F."/>
        </authorList>
    </citation>
    <scope>NUCLEOTIDE SEQUENCE [LARGE SCALE GENOMIC DNA]</scope>
</reference>
<dbReference type="SUPFAM" id="SSF51412">
    <property type="entry name" value="Inosine monophosphate dehydrogenase (IMPDH)"/>
    <property type="match status" value="1"/>
</dbReference>
<evidence type="ECO:0000256" key="3">
    <source>
        <dbReference type="ARBA" id="ARBA00023002"/>
    </source>
</evidence>
<keyword evidence="3" id="KW-0560">Oxidoreductase</keyword>
<comment type="caution">
    <text evidence="4">The sequence shown here is derived from an EMBL/GenBank/DDBJ whole genome shotgun (WGS) entry which is preliminary data.</text>
</comment>
<keyword evidence="4" id="KW-0223">Dioxygenase</keyword>
<dbReference type="EMBL" id="MELI01000095">
    <property type="protein sequence ID" value="OFW32455.1"/>
    <property type="molecule type" value="Genomic_DNA"/>
</dbReference>
<dbReference type="Gene3D" id="3.20.20.70">
    <property type="entry name" value="Aldolase class I"/>
    <property type="match status" value="1"/>
</dbReference>
<evidence type="ECO:0000313" key="4">
    <source>
        <dbReference type="EMBL" id="OFW32455.1"/>
    </source>
</evidence>
<name>A0A1F2UN69_9ACTN</name>
<evidence type="ECO:0000256" key="1">
    <source>
        <dbReference type="ARBA" id="ARBA00022630"/>
    </source>
</evidence>
<keyword evidence="2" id="KW-0288">FMN</keyword>
<dbReference type="Proteomes" id="UP000178086">
    <property type="component" value="Unassembled WGS sequence"/>
</dbReference>
<dbReference type="AlphaFoldDB" id="A0A1F2UN69"/>
<dbReference type="InterPro" id="IPR004136">
    <property type="entry name" value="NMO"/>
</dbReference>
<sequence>MSLPSLHIGDLTASKAVVQGGMAVRISMAKLAAAVANEGGIGLIAASGLKPPELVENIRAAKKMSKGVIGINVMVALTEFANLVKAAIKERIDLVVAGAGFSRDAFKWCAEANIPFVPIVSSVKAAKMSERLGAAAVILEGKEAGGHLGTLESTWDVLPGIVDAVDIPVIAAGGILTGGDIARAIGMGASGVQIGSRFAISEESNAALAWKEACMVAEPEDVLIVQSPVGLPGRALNSPFVKKLMSMDEDAPKEKVKCVKCLKECKKNFCIIDVLVKAQQGDLENGLIFCGERIGEIKEILSVKEIFRRLVEEYDLATRPVSTYG</sequence>
<keyword evidence="1" id="KW-0285">Flavoprotein</keyword>
<evidence type="ECO:0000313" key="5">
    <source>
        <dbReference type="Proteomes" id="UP000178086"/>
    </source>
</evidence>
<dbReference type="GO" id="GO:0051213">
    <property type="term" value="F:dioxygenase activity"/>
    <property type="evidence" value="ECO:0007669"/>
    <property type="project" value="UniProtKB-KW"/>
</dbReference>
<dbReference type="PANTHER" id="PTHR32332:SF18">
    <property type="entry name" value="2-NITROPROPANE DIOXYGENASE"/>
    <property type="match status" value="1"/>
</dbReference>